<dbReference type="InterPro" id="IPR044021">
    <property type="entry name" value="CrtO"/>
</dbReference>
<evidence type="ECO:0000256" key="2">
    <source>
        <dbReference type="ARBA" id="ARBA00022475"/>
    </source>
</evidence>
<dbReference type="RefSeq" id="WP_323355287.1">
    <property type="nucleotide sequence ID" value="NZ_JAYGHY010000002.1"/>
</dbReference>
<comment type="caution">
    <text evidence="14">The sequence shown here is derived from an EMBL/GenBank/DDBJ whole genome shotgun (WGS) entry which is preliminary data.</text>
</comment>
<dbReference type="Pfam" id="PF18927">
    <property type="entry name" value="CrtO"/>
    <property type="match status" value="1"/>
</dbReference>
<feature type="transmembrane region" description="Helical" evidence="13">
    <location>
        <begin position="6"/>
        <end position="30"/>
    </location>
</feature>
<comment type="function">
    <text evidence="12">Catalyzes the acylation of glycosyl-4,4'-diaponeurosporenoate, i.e. the esterification of glucose at the C6'' position with the carboxyl group of the C(15) fatty acid 12-methyltetradecanoic acid, to yield staphyloxanthin. This is the last step in the biosynthesis of this orange pigment, present in most staphylococci strains.</text>
</comment>
<keyword evidence="5" id="KW-0732">Signal</keyword>
<comment type="subcellular location">
    <subcellularLocation>
        <location evidence="1">Cell membrane</location>
        <topology evidence="1">Single-pass membrane protein</topology>
    </subcellularLocation>
</comment>
<keyword evidence="15" id="KW-1185">Reference proteome</keyword>
<evidence type="ECO:0000256" key="11">
    <source>
        <dbReference type="ARBA" id="ARBA00023667"/>
    </source>
</evidence>
<evidence type="ECO:0000256" key="9">
    <source>
        <dbReference type="ARBA" id="ARBA00023588"/>
    </source>
</evidence>
<evidence type="ECO:0000256" key="8">
    <source>
        <dbReference type="ARBA" id="ARBA00023315"/>
    </source>
</evidence>
<keyword evidence="2" id="KW-1003">Cell membrane</keyword>
<reference evidence="14 15" key="1">
    <citation type="submission" date="2023-12" db="EMBL/GenBank/DDBJ databases">
        <title>Baltic Sea Cyanobacteria.</title>
        <authorList>
            <person name="Delbaje E."/>
            <person name="Fewer D.P."/>
            <person name="Shishido T.K."/>
        </authorList>
    </citation>
    <scope>NUCLEOTIDE SEQUENCE [LARGE SCALE GENOMIC DNA]</scope>
    <source>
        <strain evidence="14 15">UHCC 0281</strain>
    </source>
</reference>
<protein>
    <recommendedName>
        <fullName evidence="11">Glycosyl-4,4'-diaponeurosporenoate acyltransferase</fullName>
    </recommendedName>
</protein>
<sequence>MERQAVLDALAVLACALGWLGWSVLIGALAQRLPLTALERDNWLTGQRPWPESMESYEQRLGIERWKGLLPDAGDALPGGVRKNSLVSRDPATLQRLVAETRRAELVHLAIWPFWIVTALWLPPVGVLINLTFATLFNLPCLWLQRYNRLRLQPLLLAMQGRHSAEP</sequence>
<organism evidence="14 15">
    <name type="scientific">Cyanobium gracile UHCC 0281</name>
    <dbReference type="NCBI Taxonomy" id="3110309"/>
    <lineage>
        <taxon>Bacteria</taxon>
        <taxon>Bacillati</taxon>
        <taxon>Cyanobacteriota</taxon>
        <taxon>Cyanophyceae</taxon>
        <taxon>Synechococcales</taxon>
        <taxon>Prochlorococcaceae</taxon>
        <taxon>Cyanobium</taxon>
    </lineage>
</organism>
<feature type="transmembrane region" description="Helical" evidence="13">
    <location>
        <begin position="128"/>
        <end position="144"/>
    </location>
</feature>
<dbReference type="EMBL" id="JAYGHY010000002">
    <property type="protein sequence ID" value="MEA5441126.1"/>
    <property type="molecule type" value="Genomic_DNA"/>
</dbReference>
<name>A0ABU5SRK1_9CYAN</name>
<evidence type="ECO:0000313" key="15">
    <source>
        <dbReference type="Proteomes" id="UP001302329"/>
    </source>
</evidence>
<comment type="pathway">
    <text evidence="9">Carotenoid biosynthesis; staphyloxanthin biosynthesis; staphyloxanthin from farnesyl diphosphate: step 5/5.</text>
</comment>
<keyword evidence="3" id="KW-0808">Transferase</keyword>
<evidence type="ECO:0000256" key="7">
    <source>
        <dbReference type="ARBA" id="ARBA00023136"/>
    </source>
</evidence>
<keyword evidence="7 13" id="KW-0472">Membrane</keyword>
<proteinExistence type="inferred from homology"/>
<evidence type="ECO:0000313" key="14">
    <source>
        <dbReference type="EMBL" id="MEA5441126.1"/>
    </source>
</evidence>
<evidence type="ECO:0000256" key="12">
    <source>
        <dbReference type="ARBA" id="ARBA00025324"/>
    </source>
</evidence>
<evidence type="ECO:0000256" key="5">
    <source>
        <dbReference type="ARBA" id="ARBA00022729"/>
    </source>
</evidence>
<dbReference type="Proteomes" id="UP001302329">
    <property type="component" value="Unassembled WGS sequence"/>
</dbReference>
<evidence type="ECO:0000256" key="10">
    <source>
        <dbReference type="ARBA" id="ARBA00023603"/>
    </source>
</evidence>
<evidence type="ECO:0000256" key="13">
    <source>
        <dbReference type="SAM" id="Phobius"/>
    </source>
</evidence>
<evidence type="ECO:0000256" key="1">
    <source>
        <dbReference type="ARBA" id="ARBA00004162"/>
    </source>
</evidence>
<keyword evidence="4 13" id="KW-0812">Transmembrane</keyword>
<accession>A0ABU5SRK1</accession>
<evidence type="ECO:0000256" key="6">
    <source>
        <dbReference type="ARBA" id="ARBA00022989"/>
    </source>
</evidence>
<gene>
    <name evidence="14" type="ORF">VB739_01000</name>
</gene>
<comment type="similarity">
    <text evidence="10">Belongs to the acyltransferase CrtO family.</text>
</comment>
<evidence type="ECO:0000256" key="3">
    <source>
        <dbReference type="ARBA" id="ARBA00022679"/>
    </source>
</evidence>
<keyword evidence="8" id="KW-0012">Acyltransferase</keyword>
<evidence type="ECO:0000256" key="4">
    <source>
        <dbReference type="ARBA" id="ARBA00022692"/>
    </source>
</evidence>
<keyword evidence="6 13" id="KW-1133">Transmembrane helix</keyword>